<dbReference type="AlphaFoldDB" id="A0A2I0KEG1"/>
<sequence>MDMKCIRVSDICCVEEPNPQSQKFYELLEHYNKSVWWGSDQYSALSIATRLLSVKSNYNCPQGAINELLAIIYSLVPMNDRIPQNDYEAEKCKLYGAERCKLYGAERYKCRFDAKGWVKEGQKNFRARKTEKDELPSVVDGQRMFDWKNVTEE</sequence>
<dbReference type="Proteomes" id="UP000233551">
    <property type="component" value="Unassembled WGS sequence"/>
</dbReference>
<evidence type="ECO:0000313" key="1">
    <source>
        <dbReference type="EMBL" id="PKI66899.1"/>
    </source>
</evidence>
<evidence type="ECO:0000313" key="2">
    <source>
        <dbReference type="Proteomes" id="UP000233551"/>
    </source>
</evidence>
<proteinExistence type="predicted"/>
<dbReference type="EMBL" id="PGOL01000652">
    <property type="protein sequence ID" value="PKI66899.1"/>
    <property type="molecule type" value="Genomic_DNA"/>
</dbReference>
<comment type="caution">
    <text evidence="1">The sequence shown here is derived from an EMBL/GenBank/DDBJ whole genome shotgun (WGS) entry which is preliminary data.</text>
</comment>
<name>A0A2I0KEG1_PUNGR</name>
<protein>
    <submittedName>
        <fullName evidence="1">Uncharacterized protein</fullName>
    </submittedName>
</protein>
<reference evidence="1 2" key="1">
    <citation type="submission" date="2017-11" db="EMBL/GenBank/DDBJ databases">
        <title>De-novo sequencing of pomegranate (Punica granatum L.) genome.</title>
        <authorList>
            <person name="Akparov Z."/>
            <person name="Amiraslanov A."/>
            <person name="Hajiyeva S."/>
            <person name="Abbasov M."/>
            <person name="Kaur K."/>
            <person name="Hamwieh A."/>
            <person name="Solovyev V."/>
            <person name="Salamov A."/>
            <person name="Braich B."/>
            <person name="Kosarev P."/>
            <person name="Mahmoud A."/>
            <person name="Hajiyev E."/>
            <person name="Babayeva S."/>
            <person name="Izzatullayeva V."/>
            <person name="Mammadov A."/>
            <person name="Mammadov A."/>
            <person name="Sharifova S."/>
            <person name="Ojaghi J."/>
            <person name="Eynullazada K."/>
            <person name="Bayramov B."/>
            <person name="Abdulazimova A."/>
            <person name="Shahmuradov I."/>
        </authorList>
    </citation>
    <scope>NUCLEOTIDE SEQUENCE [LARGE SCALE GENOMIC DNA]</scope>
    <source>
        <strain evidence="2">cv. AG2017</strain>
        <tissue evidence="1">Leaf</tissue>
    </source>
</reference>
<accession>A0A2I0KEG1</accession>
<organism evidence="1 2">
    <name type="scientific">Punica granatum</name>
    <name type="common">Pomegranate</name>
    <dbReference type="NCBI Taxonomy" id="22663"/>
    <lineage>
        <taxon>Eukaryota</taxon>
        <taxon>Viridiplantae</taxon>
        <taxon>Streptophyta</taxon>
        <taxon>Embryophyta</taxon>
        <taxon>Tracheophyta</taxon>
        <taxon>Spermatophyta</taxon>
        <taxon>Magnoliopsida</taxon>
        <taxon>eudicotyledons</taxon>
        <taxon>Gunneridae</taxon>
        <taxon>Pentapetalae</taxon>
        <taxon>rosids</taxon>
        <taxon>malvids</taxon>
        <taxon>Myrtales</taxon>
        <taxon>Lythraceae</taxon>
        <taxon>Punica</taxon>
    </lineage>
</organism>
<keyword evidence="2" id="KW-1185">Reference proteome</keyword>
<gene>
    <name evidence="1" type="ORF">CRG98_012662</name>
</gene>